<dbReference type="Gene3D" id="2.60.40.1930">
    <property type="match status" value="1"/>
</dbReference>
<feature type="chain" id="PRO_5014324675" description="Macroglobulin domain-containing protein" evidence="1">
    <location>
        <begin position="20"/>
        <end position="251"/>
    </location>
</feature>
<name>A0A2J7RPN8_9NEOP</name>
<evidence type="ECO:0000259" key="2">
    <source>
        <dbReference type="Pfam" id="PF01835"/>
    </source>
</evidence>
<keyword evidence="1" id="KW-0732">Signal</keyword>
<organism evidence="3 4">
    <name type="scientific">Cryptotermes secundus</name>
    <dbReference type="NCBI Taxonomy" id="105785"/>
    <lineage>
        <taxon>Eukaryota</taxon>
        <taxon>Metazoa</taxon>
        <taxon>Ecdysozoa</taxon>
        <taxon>Arthropoda</taxon>
        <taxon>Hexapoda</taxon>
        <taxon>Insecta</taxon>
        <taxon>Pterygota</taxon>
        <taxon>Neoptera</taxon>
        <taxon>Polyneoptera</taxon>
        <taxon>Dictyoptera</taxon>
        <taxon>Blattodea</taxon>
        <taxon>Blattoidea</taxon>
        <taxon>Termitoidae</taxon>
        <taxon>Kalotermitidae</taxon>
        <taxon>Cryptotermitinae</taxon>
        <taxon>Cryptotermes</taxon>
    </lineage>
</organism>
<dbReference type="PANTHER" id="PTHR11412:SF146">
    <property type="entry name" value="CD109 ANTIGEN"/>
    <property type="match status" value="1"/>
</dbReference>
<dbReference type="InterPro" id="IPR050473">
    <property type="entry name" value="A2M/Complement_sys"/>
</dbReference>
<sequence length="251" mass="28545">MCISVLFLINALMLQMTWGEFVSQESKDVPPFRSEYSASSSGAGPCYLIVAPKVIRPTTLYGVTITILDTLRIDYPFISVKIEIRKDETEITSVTQNIPVSSTQTLFMQIPSSSTAGHYMLRIEGNYPHTSRGTVFKNETEIVFSPRFLSIVIQTSRPVYKAGQVVRFRVVLLTTELKPFEDSVNVYVLNSDGLIMRRWVSMQINNGVISHKFTLPQLVNDGFWKIRVEALDQTEDQIIRVENYFSPLFEV</sequence>
<gene>
    <name evidence="3" type="ORF">B7P43_G13621</name>
</gene>
<feature type="signal peptide" evidence="1">
    <location>
        <begin position="1"/>
        <end position="19"/>
    </location>
</feature>
<dbReference type="Proteomes" id="UP000235965">
    <property type="component" value="Unassembled WGS sequence"/>
</dbReference>
<evidence type="ECO:0000313" key="4">
    <source>
        <dbReference type="Proteomes" id="UP000235965"/>
    </source>
</evidence>
<dbReference type="Gene3D" id="2.60.40.2950">
    <property type="match status" value="1"/>
</dbReference>
<comment type="caution">
    <text evidence="3">The sequence shown here is derived from an EMBL/GenBank/DDBJ whole genome shotgun (WGS) entry which is preliminary data.</text>
</comment>
<dbReference type="PANTHER" id="PTHR11412">
    <property type="entry name" value="MACROGLOBULIN / COMPLEMENT"/>
    <property type="match status" value="1"/>
</dbReference>
<evidence type="ECO:0000313" key="3">
    <source>
        <dbReference type="EMBL" id="PNF42794.1"/>
    </source>
</evidence>
<dbReference type="AlphaFoldDB" id="A0A2J7RPN8"/>
<reference evidence="3 4" key="1">
    <citation type="submission" date="2017-12" db="EMBL/GenBank/DDBJ databases">
        <title>Hemimetabolous genomes reveal molecular basis of termite eusociality.</title>
        <authorList>
            <person name="Harrison M.C."/>
            <person name="Jongepier E."/>
            <person name="Robertson H.M."/>
            <person name="Arning N."/>
            <person name="Bitard-Feildel T."/>
            <person name="Chao H."/>
            <person name="Childers C.P."/>
            <person name="Dinh H."/>
            <person name="Doddapaneni H."/>
            <person name="Dugan S."/>
            <person name="Gowin J."/>
            <person name="Greiner C."/>
            <person name="Han Y."/>
            <person name="Hu H."/>
            <person name="Hughes D.S.T."/>
            <person name="Huylmans A.-K."/>
            <person name="Kemena C."/>
            <person name="Kremer L.P.M."/>
            <person name="Lee S.L."/>
            <person name="Lopez-Ezquerra A."/>
            <person name="Mallet L."/>
            <person name="Monroy-Kuhn J.M."/>
            <person name="Moser A."/>
            <person name="Murali S.C."/>
            <person name="Muzny D.M."/>
            <person name="Otani S."/>
            <person name="Piulachs M.-D."/>
            <person name="Poelchau M."/>
            <person name="Qu J."/>
            <person name="Schaub F."/>
            <person name="Wada-Katsumata A."/>
            <person name="Worley K.C."/>
            <person name="Xie Q."/>
            <person name="Ylla G."/>
            <person name="Poulsen M."/>
            <person name="Gibbs R.A."/>
            <person name="Schal C."/>
            <person name="Richards S."/>
            <person name="Belles X."/>
            <person name="Korb J."/>
            <person name="Bornberg-Bauer E."/>
        </authorList>
    </citation>
    <scope>NUCLEOTIDE SEQUENCE [LARGE SCALE GENOMIC DNA]</scope>
    <source>
        <tissue evidence="3">Whole body</tissue>
    </source>
</reference>
<dbReference type="GO" id="GO:0004866">
    <property type="term" value="F:endopeptidase inhibitor activity"/>
    <property type="evidence" value="ECO:0007669"/>
    <property type="project" value="InterPro"/>
</dbReference>
<dbReference type="Pfam" id="PF01835">
    <property type="entry name" value="MG2"/>
    <property type="match status" value="1"/>
</dbReference>
<proteinExistence type="predicted"/>
<evidence type="ECO:0000256" key="1">
    <source>
        <dbReference type="SAM" id="SignalP"/>
    </source>
</evidence>
<dbReference type="EMBL" id="NEVH01001358">
    <property type="protein sequence ID" value="PNF42794.1"/>
    <property type="molecule type" value="Genomic_DNA"/>
</dbReference>
<dbReference type="InterPro" id="IPR002890">
    <property type="entry name" value="MG2"/>
</dbReference>
<feature type="domain" description="Macroglobulin" evidence="2">
    <location>
        <begin position="151"/>
        <end position="230"/>
    </location>
</feature>
<dbReference type="OrthoDB" id="6359008at2759"/>
<keyword evidence="4" id="KW-1185">Reference proteome</keyword>
<accession>A0A2J7RPN8</accession>
<protein>
    <recommendedName>
        <fullName evidence="2">Macroglobulin domain-containing protein</fullName>
    </recommendedName>
</protein>